<accession>A0ABY4S552</accession>
<dbReference type="Proteomes" id="UP001056201">
    <property type="component" value="Chromosome 2"/>
</dbReference>
<organism evidence="1 2">
    <name type="scientific">Aquincola tertiaricarbonis</name>
    <dbReference type="NCBI Taxonomy" id="391953"/>
    <lineage>
        <taxon>Bacteria</taxon>
        <taxon>Pseudomonadati</taxon>
        <taxon>Pseudomonadota</taxon>
        <taxon>Betaproteobacteria</taxon>
        <taxon>Burkholderiales</taxon>
        <taxon>Sphaerotilaceae</taxon>
        <taxon>Aquincola</taxon>
    </lineage>
</organism>
<evidence type="ECO:0000313" key="1">
    <source>
        <dbReference type="EMBL" id="URI08558.1"/>
    </source>
</evidence>
<proteinExistence type="predicted"/>
<dbReference type="SUPFAM" id="SSF56024">
    <property type="entry name" value="Phospholipase D/nuclease"/>
    <property type="match status" value="1"/>
</dbReference>
<keyword evidence="2" id="KW-1185">Reference proteome</keyword>
<name>A0ABY4S552_AQUTE</name>
<gene>
    <name evidence="1" type="ORF">MW290_23545</name>
</gene>
<dbReference type="RefSeq" id="WP_250196780.1">
    <property type="nucleotide sequence ID" value="NZ_CP097636.1"/>
</dbReference>
<evidence type="ECO:0000313" key="2">
    <source>
        <dbReference type="Proteomes" id="UP001056201"/>
    </source>
</evidence>
<evidence type="ECO:0008006" key="3">
    <source>
        <dbReference type="Google" id="ProtNLM"/>
    </source>
</evidence>
<dbReference type="EMBL" id="CP097636">
    <property type="protein sequence ID" value="URI08558.1"/>
    <property type="molecule type" value="Genomic_DNA"/>
</dbReference>
<sequence>MPALMPPQTVLTPADAGNQLQTEGLDALGLSVPSLSSGWADADPAAADVDDDALRLTLTNPRAPFSGVLQVLAVPSAYSDVAGTPLSQPAAVLRLHPEAARRLAALFAARLGAPLQRPVPVAMLVHGVAVPATPQPLNWRRAGEALGFPGPHAVSFHDARGLPIDPLAVAALCLDLLGFRPALRFGEAAMPALGAAGALDHIVGVAAGLPAAAVRVHVIDPHGRAFDAARDAARLKLLDAGNAEQSVVSAALVGLPAGQRLGRSAADDSADAAAADRAVRALPLRWGWAQNDTLDRSPRAAPTLPAGVTLARQFLRLMAVDLDWHLLGNRSDTAVAGVPGDDGAVPDFALPQVRPAVPGFDYLADGSDVLGAAAQTAAGFPPAGADVLALLASPAIDPALPLPPGPGAAGHWPAFPGPNPGGGLGAGTDATQGLAAAFRAPGDGADARLDVLVTIAADAVPAGTHLRVYPRRFVEITAISADQPSFVRGDGGAGIAQAGQPTTVLLVNPFALAPAATLPTPAVLAVDLVATARDGQRRLHSAVDLTVSTTPQPFVDNLAQFGGTALLASPAFVALTTAFGATSVAPATVFGLPPPAAPAGGNPGGIVALVRQLANETVAPRQGPRLPTQGRFDTVFALGAAPAAGQPLAWQAVLSGARWTMESRSAQPELGDPGNPPGPDVHAAGVRVGGQLAYDLALHALKRAQPIVPTGPGAPGWMVMTGGDNWNDPAPDAAGTVAGVMLETIAPFCDSPELGFVPVPQPGDSVQGLVDALAAQLGVPAPGINVGNEQRLLRQWQREGVTARSGQRDALWSLRRAVMQAREFVYIEGPAFGRTARPAGAPLPHEVDLVELLRAGLQANPRLKIAIAVPRLPDFIEAKANWVRAALAQRKQAVEALTTQDRQRVAAFHPIGFAGRASVMRSTVVIVDDVYALVGTSHWRRRGMTFDGGCDVASFDRALNAQGRSAAIARFRQELMAAKLGIPVPSGPAGSSALWTRLAEPDAAFDVLADLLAAGGQGRCSAVFAGPTDNTVIPQTDAISDPDGVDADGQGLLALFGALLIEA</sequence>
<reference evidence="1" key="1">
    <citation type="submission" date="2022-05" db="EMBL/GenBank/DDBJ databases">
        <title>An RpoN-dependent PEP-CTERM gene is involved in floc formation of an Aquincola tertiaricarbonis strain.</title>
        <authorList>
            <person name="Qiu D."/>
            <person name="Xia M."/>
        </authorList>
    </citation>
    <scope>NUCLEOTIDE SEQUENCE</scope>
    <source>
        <strain evidence="1">RN12</strain>
    </source>
</reference>
<protein>
    <recommendedName>
        <fullName evidence="3">PLD phosphodiesterase domain-containing protein</fullName>
    </recommendedName>
</protein>